<dbReference type="InterPro" id="IPR032675">
    <property type="entry name" value="LRR_dom_sf"/>
</dbReference>
<dbReference type="KEGG" id="mis:MICPUN_55529"/>
<dbReference type="Gene3D" id="3.30.40.10">
    <property type="entry name" value="Zinc/RING finger domain, C3HC4 (zinc finger)"/>
    <property type="match status" value="1"/>
</dbReference>
<dbReference type="PROSITE" id="PS51698">
    <property type="entry name" value="U_BOX"/>
    <property type="match status" value="1"/>
</dbReference>
<evidence type="ECO:0000256" key="4">
    <source>
        <dbReference type="ARBA" id="ARBA00022614"/>
    </source>
</evidence>
<dbReference type="SUPFAM" id="SSF57850">
    <property type="entry name" value="RING/U-box"/>
    <property type="match status" value="1"/>
</dbReference>
<dbReference type="EMBL" id="CP001574">
    <property type="protein sequence ID" value="ACO68611.1"/>
    <property type="molecule type" value="Genomic_DNA"/>
</dbReference>
<gene>
    <name evidence="8" type="ORF">MICPUN_55529</name>
</gene>
<evidence type="ECO:0000259" key="7">
    <source>
        <dbReference type="PROSITE" id="PS51698"/>
    </source>
</evidence>
<feature type="compositionally biased region" description="Basic residues" evidence="6">
    <location>
        <begin position="30"/>
        <end position="42"/>
    </location>
</feature>
<dbReference type="PANTHER" id="PTHR48057:SF7">
    <property type="entry name" value="LEUCINE-RICH REPEAT SERINE_THREONINE-PROTEIN KINASE 1"/>
    <property type="match status" value="1"/>
</dbReference>
<dbReference type="OrthoDB" id="6339097at2759"/>
<dbReference type="SMART" id="SM00504">
    <property type="entry name" value="Ubox"/>
    <property type="match status" value="1"/>
</dbReference>
<dbReference type="InterPro" id="IPR025875">
    <property type="entry name" value="Leu-rich_rpt_4"/>
</dbReference>
<evidence type="ECO:0000256" key="3">
    <source>
        <dbReference type="ARBA" id="ARBA00022475"/>
    </source>
</evidence>
<evidence type="ECO:0000256" key="5">
    <source>
        <dbReference type="ARBA" id="ARBA00022737"/>
    </source>
</evidence>
<dbReference type="GO" id="GO:0016567">
    <property type="term" value="P:protein ubiquitination"/>
    <property type="evidence" value="ECO:0007669"/>
    <property type="project" value="UniProtKB-UniPathway"/>
</dbReference>
<dbReference type="AlphaFoldDB" id="C1FEQ3"/>
<dbReference type="FunFam" id="3.80.10.10:FF:000041">
    <property type="entry name" value="LRR receptor-like serine/threonine-protein kinase ERECTA"/>
    <property type="match status" value="1"/>
</dbReference>
<proteinExistence type="predicted"/>
<dbReference type="SMART" id="SM00369">
    <property type="entry name" value="LRR_TYP"/>
    <property type="match status" value="9"/>
</dbReference>
<keyword evidence="3" id="KW-0472">Membrane</keyword>
<dbReference type="RefSeq" id="XP_002507353.1">
    <property type="nucleotide sequence ID" value="XM_002507307.1"/>
</dbReference>
<dbReference type="InterPro" id="IPR052595">
    <property type="entry name" value="LRRC69/RLP"/>
</dbReference>
<dbReference type="GO" id="GO:0005930">
    <property type="term" value="C:axoneme"/>
    <property type="evidence" value="ECO:0007669"/>
    <property type="project" value="UniProtKB-SubCell"/>
</dbReference>
<dbReference type="InterPro" id="IPR013083">
    <property type="entry name" value="Znf_RING/FYVE/PHD"/>
</dbReference>
<evidence type="ECO:0000313" key="9">
    <source>
        <dbReference type="Proteomes" id="UP000002009"/>
    </source>
</evidence>
<organism evidence="8 9">
    <name type="scientific">Micromonas commoda (strain RCC299 / NOUM17 / CCMP2709)</name>
    <name type="common">Picoplanktonic green alga</name>
    <dbReference type="NCBI Taxonomy" id="296587"/>
    <lineage>
        <taxon>Eukaryota</taxon>
        <taxon>Viridiplantae</taxon>
        <taxon>Chlorophyta</taxon>
        <taxon>Mamiellophyceae</taxon>
        <taxon>Mamiellales</taxon>
        <taxon>Mamiellaceae</taxon>
        <taxon>Micromonas</taxon>
    </lineage>
</organism>
<evidence type="ECO:0000313" key="8">
    <source>
        <dbReference type="EMBL" id="ACO68611.1"/>
    </source>
</evidence>
<dbReference type="GO" id="GO:0005886">
    <property type="term" value="C:plasma membrane"/>
    <property type="evidence" value="ECO:0007669"/>
    <property type="project" value="UniProtKB-SubCell"/>
</dbReference>
<dbReference type="Pfam" id="PF23598">
    <property type="entry name" value="LRR_14"/>
    <property type="match status" value="2"/>
</dbReference>
<dbReference type="Pfam" id="PF12799">
    <property type="entry name" value="LRR_4"/>
    <property type="match status" value="1"/>
</dbReference>
<evidence type="ECO:0000256" key="2">
    <source>
        <dbReference type="ARBA" id="ARBA00004430"/>
    </source>
</evidence>
<protein>
    <submittedName>
        <fullName evidence="8">U-box domain/leucine-rich repeat protein</fullName>
    </submittedName>
</protein>
<comment type="subcellular location">
    <subcellularLocation>
        <location evidence="1">Cell membrane</location>
    </subcellularLocation>
    <subcellularLocation>
        <location evidence="2">Cytoplasm</location>
        <location evidence="2">Cytoskeleton</location>
        <location evidence="2">Cilium axoneme</location>
    </subcellularLocation>
</comment>
<dbReference type="eggNOG" id="KOG0619">
    <property type="taxonomic scope" value="Eukaryota"/>
</dbReference>
<dbReference type="eggNOG" id="KOG4642">
    <property type="taxonomic scope" value="Eukaryota"/>
</dbReference>
<dbReference type="UniPathway" id="UPA00143"/>
<feature type="region of interest" description="Disordered" evidence="6">
    <location>
        <begin position="1"/>
        <end position="46"/>
    </location>
</feature>
<dbReference type="Proteomes" id="UP000002009">
    <property type="component" value="Chromosome 1"/>
</dbReference>
<dbReference type="STRING" id="296587.C1FEQ3"/>
<keyword evidence="5" id="KW-0677">Repeat</keyword>
<dbReference type="SUPFAM" id="SSF52058">
    <property type="entry name" value="L domain-like"/>
    <property type="match status" value="1"/>
</dbReference>
<dbReference type="Gene3D" id="3.80.10.10">
    <property type="entry name" value="Ribonuclease Inhibitor"/>
    <property type="match status" value="2"/>
</dbReference>
<dbReference type="GeneID" id="8250658"/>
<dbReference type="Pfam" id="PF04564">
    <property type="entry name" value="U-box"/>
    <property type="match status" value="1"/>
</dbReference>
<dbReference type="InterPro" id="IPR055414">
    <property type="entry name" value="LRR_R13L4/SHOC2-like"/>
</dbReference>
<dbReference type="PROSITE" id="PS51450">
    <property type="entry name" value="LRR"/>
    <property type="match status" value="7"/>
</dbReference>
<keyword evidence="4" id="KW-0433">Leucine-rich repeat</keyword>
<sequence length="426" mass="47108">MALVVKRDRGRPKGSKNKVKSASAPVPAVKRGRGRPKGSKNRKTPDADLVVEPDVLICPITRTMFRDPVVLFDSGHTYERSAILSHFCRNGAKDPLTRRALSSTKVTTNWAVRQIVQFWLDKHPGVMPDGWEIREVLEPSKDDGTRRIDEGGDVGVLRTWRAMCPALQEVWPEDEQPQDWEGVTMENNGRVVELELEDVGLTGAVPAELGRLSALRKLSLSRNRLTSVPAEIGQLTSLVKLYLHDNRLTSVPAEIGQLTSLEGLWLRHNQLTSLPAEIGQLTALRVLLLYGNQLTSVPAEIGQLTSLTELHLADNQLTSVPAEIGQLTSLERLGLRDNQLTSVPAEIGQLTSLERLYLGGNRLTSVPAEIGQLTELKELNLEGNQLTSVPAEIGQLTSLERLYLGHNQLTSVPAVIRERNPSILYW</sequence>
<evidence type="ECO:0000256" key="6">
    <source>
        <dbReference type="SAM" id="MobiDB-lite"/>
    </source>
</evidence>
<dbReference type="GO" id="GO:0004842">
    <property type="term" value="F:ubiquitin-protein transferase activity"/>
    <property type="evidence" value="ECO:0007669"/>
    <property type="project" value="InterPro"/>
</dbReference>
<keyword evidence="3" id="KW-1003">Cell membrane</keyword>
<dbReference type="SMART" id="SM00364">
    <property type="entry name" value="LRR_BAC"/>
    <property type="match status" value="9"/>
</dbReference>
<accession>C1FEQ3</accession>
<dbReference type="InParanoid" id="C1FEQ3"/>
<feature type="compositionally biased region" description="Basic residues" evidence="6">
    <location>
        <begin position="8"/>
        <end position="19"/>
    </location>
</feature>
<dbReference type="InterPro" id="IPR001611">
    <property type="entry name" value="Leu-rich_rpt"/>
</dbReference>
<dbReference type="FunFam" id="3.80.10.10:FF:000383">
    <property type="entry name" value="Leucine-rich repeat receptor protein kinase EMS1"/>
    <property type="match status" value="1"/>
</dbReference>
<evidence type="ECO:0000256" key="1">
    <source>
        <dbReference type="ARBA" id="ARBA00004236"/>
    </source>
</evidence>
<feature type="domain" description="U-box" evidence="7">
    <location>
        <begin position="51"/>
        <end position="126"/>
    </location>
</feature>
<dbReference type="PANTHER" id="PTHR48057">
    <property type="entry name" value="LEUCINE-RICH REPEAT SERINE/THREONINE-PROTEIN KINASE 1"/>
    <property type="match status" value="1"/>
</dbReference>
<keyword evidence="9" id="KW-1185">Reference proteome</keyword>
<dbReference type="InterPro" id="IPR003591">
    <property type="entry name" value="Leu-rich_rpt_typical-subtyp"/>
</dbReference>
<name>C1FEQ3_MICCC</name>
<dbReference type="InterPro" id="IPR003613">
    <property type="entry name" value="Ubox_domain"/>
</dbReference>
<reference evidence="8 9" key="1">
    <citation type="journal article" date="2009" name="Science">
        <title>Green evolution and dynamic adaptations revealed by genomes of the marine picoeukaryotes Micromonas.</title>
        <authorList>
            <person name="Worden A.Z."/>
            <person name="Lee J.H."/>
            <person name="Mock T."/>
            <person name="Rouze P."/>
            <person name="Simmons M.P."/>
            <person name="Aerts A.L."/>
            <person name="Allen A.E."/>
            <person name="Cuvelier M.L."/>
            <person name="Derelle E."/>
            <person name="Everett M.V."/>
            <person name="Foulon E."/>
            <person name="Grimwood J."/>
            <person name="Gundlach H."/>
            <person name="Henrissat B."/>
            <person name="Napoli C."/>
            <person name="McDonald S.M."/>
            <person name="Parker M.S."/>
            <person name="Rombauts S."/>
            <person name="Salamov A."/>
            <person name="Von Dassow P."/>
            <person name="Badger J.H."/>
            <person name="Coutinho P.M."/>
            <person name="Demir E."/>
            <person name="Dubchak I."/>
            <person name="Gentemann C."/>
            <person name="Eikrem W."/>
            <person name="Gready J.E."/>
            <person name="John U."/>
            <person name="Lanier W."/>
            <person name="Lindquist E.A."/>
            <person name="Lucas S."/>
            <person name="Mayer K.F."/>
            <person name="Moreau H."/>
            <person name="Not F."/>
            <person name="Otillar R."/>
            <person name="Panaud O."/>
            <person name="Pangilinan J."/>
            <person name="Paulsen I."/>
            <person name="Piegu B."/>
            <person name="Poliakov A."/>
            <person name="Robbens S."/>
            <person name="Schmutz J."/>
            <person name="Toulza E."/>
            <person name="Wyss T."/>
            <person name="Zelensky A."/>
            <person name="Zhou K."/>
            <person name="Armbrust E.V."/>
            <person name="Bhattacharya D."/>
            <person name="Goodenough U.W."/>
            <person name="Van de Peer Y."/>
            <person name="Grigoriev I.V."/>
        </authorList>
    </citation>
    <scope>NUCLEOTIDE SEQUENCE [LARGE SCALE GENOMIC DNA]</scope>
    <source>
        <strain evidence="9">RCC299 / NOUM17</strain>
    </source>
</reference>